<evidence type="ECO:0000313" key="1">
    <source>
        <dbReference type="EMBL" id="DAE01027.1"/>
    </source>
</evidence>
<protein>
    <recommendedName>
        <fullName evidence="2">DUF1492 domain-containing protein</fullName>
    </recommendedName>
</protein>
<dbReference type="EMBL" id="BK015316">
    <property type="protein sequence ID" value="DAE01027.1"/>
    <property type="molecule type" value="Genomic_DNA"/>
</dbReference>
<name>A0A8S5P3J3_9CAUD</name>
<organism evidence="1">
    <name type="scientific">Myoviridae sp. ctXVO17</name>
    <dbReference type="NCBI Taxonomy" id="2825121"/>
    <lineage>
        <taxon>Viruses</taxon>
        <taxon>Duplodnaviria</taxon>
        <taxon>Heunggongvirae</taxon>
        <taxon>Uroviricota</taxon>
        <taxon>Caudoviricetes</taxon>
    </lineage>
</organism>
<evidence type="ECO:0008006" key="2">
    <source>
        <dbReference type="Google" id="ProtNLM"/>
    </source>
</evidence>
<proteinExistence type="predicted"/>
<reference evidence="1" key="1">
    <citation type="journal article" date="2021" name="Proc. Natl. Acad. Sci. U.S.A.">
        <title>A Catalog of Tens of Thousands of Viruses from Human Metagenomes Reveals Hidden Associations with Chronic Diseases.</title>
        <authorList>
            <person name="Tisza M.J."/>
            <person name="Buck C.B."/>
        </authorList>
    </citation>
    <scope>NUCLEOTIDE SEQUENCE</scope>
    <source>
        <strain evidence="1">CtXVO17</strain>
    </source>
</reference>
<accession>A0A8S5P3J3</accession>
<sequence length="155" mass="17525">MKVKNYLQQVQKIDAVITNKMIEREQWLTLASSLSGQTDGERVKSSGSNQKMEDSVVMAIDAARDIDKYVARLRDVKSEISEVIQQIPVKEYNVLHKLYIQGKDLDDVAADNKKSYSWASTMHGRALAHVQGVLDTLEALPENSGKYRFRKGLKL</sequence>
<dbReference type="SUPFAM" id="SSF88659">
    <property type="entry name" value="Sigma3 and sigma4 domains of RNA polymerase sigma factors"/>
    <property type="match status" value="1"/>
</dbReference>
<dbReference type="InterPro" id="IPR013324">
    <property type="entry name" value="RNA_pol_sigma_r3/r4-like"/>
</dbReference>